<feature type="region of interest" description="Disordered" evidence="1">
    <location>
        <begin position="38"/>
        <end position="125"/>
    </location>
</feature>
<evidence type="ECO:0000313" key="3">
    <source>
        <dbReference type="Proteomes" id="UP001385951"/>
    </source>
</evidence>
<gene>
    <name evidence="2" type="ORF">QCA50_007768</name>
</gene>
<dbReference type="Proteomes" id="UP001385951">
    <property type="component" value="Unassembled WGS sequence"/>
</dbReference>
<accession>A0AAW0G9H7</accession>
<protein>
    <submittedName>
        <fullName evidence="2">Uncharacterized protein</fullName>
    </submittedName>
</protein>
<evidence type="ECO:0000256" key="1">
    <source>
        <dbReference type="SAM" id="MobiDB-lite"/>
    </source>
</evidence>
<keyword evidence="3" id="KW-1185">Reference proteome</keyword>
<proteinExistence type="predicted"/>
<sequence>MPLLTNLIQSLKGHVQKVPEAIEEEVNKLEGRFGTVTLTEAPAHKPTTQSTPQFPGGFHPAYSASPPNQSHINTHAYNGPRPTPPPPAQAPSFPVPVQYPTKPGPLPRPPSMSSSHKRRDSGTQDVSNTLRYAMEGIMDTSYPSFVGHATVATPPDRLQAPHHPSRPYSDPCGT</sequence>
<comment type="caution">
    <text evidence="2">The sequence shown here is derived from an EMBL/GenBank/DDBJ whole genome shotgun (WGS) entry which is preliminary data.</text>
</comment>
<name>A0AAW0G9H7_9APHY</name>
<feature type="compositionally biased region" description="Polar residues" evidence="1">
    <location>
        <begin position="65"/>
        <end position="75"/>
    </location>
</feature>
<feature type="region of interest" description="Disordered" evidence="1">
    <location>
        <begin position="145"/>
        <end position="174"/>
    </location>
</feature>
<evidence type="ECO:0000313" key="2">
    <source>
        <dbReference type="EMBL" id="KAK7689077.1"/>
    </source>
</evidence>
<organism evidence="2 3">
    <name type="scientific">Cerrena zonata</name>
    <dbReference type="NCBI Taxonomy" id="2478898"/>
    <lineage>
        <taxon>Eukaryota</taxon>
        <taxon>Fungi</taxon>
        <taxon>Dikarya</taxon>
        <taxon>Basidiomycota</taxon>
        <taxon>Agaricomycotina</taxon>
        <taxon>Agaricomycetes</taxon>
        <taxon>Polyporales</taxon>
        <taxon>Cerrenaceae</taxon>
        <taxon>Cerrena</taxon>
    </lineage>
</organism>
<dbReference type="EMBL" id="JASBNA010000009">
    <property type="protein sequence ID" value="KAK7689077.1"/>
    <property type="molecule type" value="Genomic_DNA"/>
</dbReference>
<dbReference type="AlphaFoldDB" id="A0AAW0G9H7"/>
<reference evidence="2 3" key="1">
    <citation type="submission" date="2022-09" db="EMBL/GenBank/DDBJ databases">
        <authorList>
            <person name="Palmer J.M."/>
        </authorList>
    </citation>
    <scope>NUCLEOTIDE SEQUENCE [LARGE SCALE GENOMIC DNA]</scope>
    <source>
        <strain evidence="2 3">DSM 7382</strain>
    </source>
</reference>